<name>A0A1B1A9K5_9RHOB</name>
<dbReference type="Proteomes" id="UP000013243">
    <property type="component" value="Plasmid unnamed1"/>
</dbReference>
<evidence type="ECO:0000313" key="2">
    <source>
        <dbReference type="Proteomes" id="UP000013243"/>
    </source>
</evidence>
<accession>A0A1B1A9K5</accession>
<gene>
    <name evidence="1" type="ORF">K529_020795</name>
</gene>
<reference evidence="1 2" key="1">
    <citation type="journal article" date="2016" name="ISME J.">
        <title>Global occurrence and heterogeneity of the Roseobacter-clade species Ruegeria mobilis.</title>
        <authorList>
            <person name="Sonnenschein E."/>
            <person name="Gram L."/>
        </authorList>
    </citation>
    <scope>NUCLEOTIDE SEQUENCE [LARGE SCALE GENOMIC DNA]</scope>
    <source>
        <strain evidence="1 2">F1926</strain>
        <plasmid evidence="1 2">unnamed1</plasmid>
    </source>
</reference>
<dbReference type="AlphaFoldDB" id="A0A1B1A9K5"/>
<dbReference type="KEGG" id="rmb:K529_020795"/>
<organism evidence="1 2">
    <name type="scientific">Tritonibacter mobilis F1926</name>
    <dbReference type="NCBI Taxonomy" id="1265309"/>
    <lineage>
        <taxon>Bacteria</taxon>
        <taxon>Pseudomonadati</taxon>
        <taxon>Pseudomonadota</taxon>
        <taxon>Alphaproteobacteria</taxon>
        <taxon>Rhodobacterales</taxon>
        <taxon>Paracoccaceae</taxon>
        <taxon>Tritonibacter</taxon>
    </lineage>
</organism>
<geneLocation type="plasmid" evidence="1 2">
    <name>unnamed1</name>
</geneLocation>
<proteinExistence type="predicted"/>
<evidence type="ECO:0000313" key="1">
    <source>
        <dbReference type="EMBL" id="ANP43198.1"/>
    </source>
</evidence>
<protein>
    <submittedName>
        <fullName evidence="1">Uncharacterized protein</fullName>
    </submittedName>
</protein>
<keyword evidence="1" id="KW-0614">Plasmid</keyword>
<sequence>MSSDRTQPAPNEGVVFGGPVSCWSLCRDALILPDPGETPLNRARGGGATGLGELCLQGVHNPLAKLSDAAVQH</sequence>
<dbReference type="EMBL" id="CP015231">
    <property type="protein sequence ID" value="ANP43198.1"/>
    <property type="molecule type" value="Genomic_DNA"/>
</dbReference>